<organism evidence="2 3">
    <name type="scientific">Hyalangium minutum</name>
    <dbReference type="NCBI Taxonomy" id="394096"/>
    <lineage>
        <taxon>Bacteria</taxon>
        <taxon>Pseudomonadati</taxon>
        <taxon>Myxococcota</taxon>
        <taxon>Myxococcia</taxon>
        <taxon>Myxococcales</taxon>
        <taxon>Cystobacterineae</taxon>
        <taxon>Archangiaceae</taxon>
        <taxon>Hyalangium</taxon>
    </lineage>
</organism>
<evidence type="ECO:0000259" key="1">
    <source>
        <dbReference type="Pfam" id="PF00912"/>
    </source>
</evidence>
<dbReference type="RefSeq" id="WP_240486521.1">
    <property type="nucleotide sequence ID" value="NZ_JMCB01000002.1"/>
</dbReference>
<keyword evidence="3" id="KW-1185">Reference proteome</keyword>
<gene>
    <name evidence="2" type="ORF">DB31_3247</name>
</gene>
<dbReference type="Pfam" id="PF00912">
    <property type="entry name" value="Transgly"/>
    <property type="match status" value="1"/>
</dbReference>
<protein>
    <recommendedName>
        <fullName evidence="1">Glycosyl transferase family 51 domain-containing protein</fullName>
    </recommendedName>
</protein>
<name>A0A085WTV4_9BACT</name>
<proteinExistence type="predicted"/>
<dbReference type="InterPro" id="IPR036950">
    <property type="entry name" value="PBP_transglycosylase"/>
</dbReference>
<comment type="caution">
    <text evidence="2">The sequence shown here is derived from an EMBL/GenBank/DDBJ whole genome shotgun (WGS) entry which is preliminary data.</text>
</comment>
<evidence type="ECO:0000313" key="2">
    <source>
        <dbReference type="EMBL" id="KFE71117.1"/>
    </source>
</evidence>
<evidence type="ECO:0000313" key="3">
    <source>
        <dbReference type="Proteomes" id="UP000028725"/>
    </source>
</evidence>
<dbReference type="EMBL" id="JMCB01000002">
    <property type="protein sequence ID" value="KFE71117.1"/>
    <property type="molecule type" value="Genomic_DNA"/>
</dbReference>
<dbReference type="AlphaFoldDB" id="A0A085WTV4"/>
<dbReference type="InterPro" id="IPR001264">
    <property type="entry name" value="Glyco_trans_51"/>
</dbReference>
<dbReference type="InterPro" id="IPR023346">
    <property type="entry name" value="Lysozyme-like_dom_sf"/>
</dbReference>
<dbReference type="PATRIC" id="fig|394096.3.peg.896"/>
<dbReference type="Proteomes" id="UP000028725">
    <property type="component" value="Unassembled WGS sequence"/>
</dbReference>
<accession>A0A085WTV4</accession>
<dbReference type="SUPFAM" id="SSF53955">
    <property type="entry name" value="Lysozyme-like"/>
    <property type="match status" value="1"/>
</dbReference>
<feature type="domain" description="Glycosyl transferase family 51" evidence="1">
    <location>
        <begin position="136"/>
        <end position="221"/>
    </location>
</feature>
<dbReference type="STRING" id="394096.DB31_3247"/>
<sequence>MLGLGGVLFPAYYLYKASKLPPMDSEFEIEKQLKHAIEGDRMSLVSGMYVKPDRSITFNRPDFTRLPKDLVAIYITQMGCPQFFQTPREDGFAWAWRLFVGATVGGQPPGDGGCEHILAYRIAWKLGVRDEMELTVASNKLHAFLQKDQLIAYDLAIIQFERGVVGVEDAAYKLFGRELDKLSLAELGELQLALPPYGYYDDLKTCQNAAIMKQNRDLVLKYTAGVELLGRDKVNNALAQPVFCTQRKQ</sequence>
<dbReference type="Gene3D" id="1.10.3810.10">
    <property type="entry name" value="Biosynthetic peptidoglycan transglycosylase-like"/>
    <property type="match status" value="1"/>
</dbReference>
<reference evidence="2 3" key="1">
    <citation type="submission" date="2014-04" db="EMBL/GenBank/DDBJ databases">
        <title>Genome assembly of Hyalangium minutum DSM 14724.</title>
        <authorList>
            <person name="Sharma G."/>
            <person name="Subramanian S."/>
        </authorList>
    </citation>
    <scope>NUCLEOTIDE SEQUENCE [LARGE SCALE GENOMIC DNA]</scope>
    <source>
        <strain evidence="2 3">DSM 14724</strain>
    </source>
</reference>